<evidence type="ECO:0000256" key="8">
    <source>
        <dbReference type="ARBA" id="ARBA00031306"/>
    </source>
</evidence>
<evidence type="ECO:0000256" key="5">
    <source>
        <dbReference type="ARBA" id="ARBA00022723"/>
    </source>
</evidence>
<dbReference type="AlphaFoldDB" id="A0A8J2XV98"/>
<evidence type="ECO:0000256" key="4">
    <source>
        <dbReference type="ARBA" id="ARBA00022679"/>
    </source>
</evidence>
<accession>A0A8J2XV98</accession>
<dbReference type="Proteomes" id="UP000620266">
    <property type="component" value="Unassembled WGS sequence"/>
</dbReference>
<feature type="binding site" evidence="11">
    <location>
        <position position="297"/>
    </location>
    <ligand>
        <name>Mg(2+)</name>
        <dbReference type="ChEBI" id="CHEBI:18420"/>
    </ligand>
</feature>
<feature type="binding site" evidence="11">
    <location>
        <position position="293"/>
    </location>
    <ligand>
        <name>Mg(2+)</name>
        <dbReference type="ChEBI" id="CHEBI:18420"/>
    </ligand>
</feature>
<dbReference type="Gene3D" id="3.10.520.10">
    <property type="entry name" value="ApbE-like domains"/>
    <property type="match status" value="1"/>
</dbReference>
<comment type="caution">
    <text evidence="12">The sequence shown here is derived from an EMBL/GenBank/DDBJ whole genome shotgun (WGS) entry which is preliminary data.</text>
</comment>
<dbReference type="EMBL" id="BMCG01000004">
    <property type="protein sequence ID" value="GGC11276.1"/>
    <property type="molecule type" value="Genomic_DNA"/>
</dbReference>
<dbReference type="InterPro" id="IPR024932">
    <property type="entry name" value="ApbE"/>
</dbReference>
<gene>
    <name evidence="12" type="ORF">GCM10007205_20490</name>
</gene>
<dbReference type="GO" id="GO:0046872">
    <property type="term" value="F:metal ion binding"/>
    <property type="evidence" value="ECO:0007669"/>
    <property type="project" value="UniProtKB-UniRule"/>
</dbReference>
<dbReference type="PIRSF" id="PIRSF006268">
    <property type="entry name" value="ApbE"/>
    <property type="match status" value="1"/>
</dbReference>
<evidence type="ECO:0000313" key="12">
    <source>
        <dbReference type="EMBL" id="GGC11276.1"/>
    </source>
</evidence>
<evidence type="ECO:0000256" key="2">
    <source>
        <dbReference type="ARBA" id="ARBA00016337"/>
    </source>
</evidence>
<dbReference type="InterPro" id="IPR003374">
    <property type="entry name" value="ApbE-like_sf"/>
</dbReference>
<keyword evidence="3 10" id="KW-0285">Flavoprotein</keyword>
<keyword evidence="5 10" id="KW-0479">Metal-binding</keyword>
<comment type="catalytic activity">
    <reaction evidence="9 10">
        <text>L-threonyl-[protein] + FAD = FMN-L-threonyl-[protein] + AMP + H(+)</text>
        <dbReference type="Rhea" id="RHEA:36847"/>
        <dbReference type="Rhea" id="RHEA-COMP:11060"/>
        <dbReference type="Rhea" id="RHEA-COMP:11061"/>
        <dbReference type="ChEBI" id="CHEBI:15378"/>
        <dbReference type="ChEBI" id="CHEBI:30013"/>
        <dbReference type="ChEBI" id="CHEBI:57692"/>
        <dbReference type="ChEBI" id="CHEBI:74257"/>
        <dbReference type="ChEBI" id="CHEBI:456215"/>
        <dbReference type="EC" id="2.7.1.180"/>
    </reaction>
</comment>
<proteinExistence type="inferred from homology"/>
<keyword evidence="7 10" id="KW-0460">Magnesium</keyword>
<evidence type="ECO:0000256" key="11">
    <source>
        <dbReference type="PIRSR" id="PIRSR006268-2"/>
    </source>
</evidence>
<keyword evidence="4 10" id="KW-0808">Transferase</keyword>
<evidence type="ECO:0000313" key="13">
    <source>
        <dbReference type="Proteomes" id="UP000620266"/>
    </source>
</evidence>
<keyword evidence="6 10" id="KW-0274">FAD</keyword>
<name>A0A8J2XV98_9BURK</name>
<evidence type="ECO:0000256" key="3">
    <source>
        <dbReference type="ARBA" id="ARBA00022630"/>
    </source>
</evidence>
<comment type="similarity">
    <text evidence="10">Belongs to the ApbE family.</text>
</comment>
<sequence>MRHAFVPLIDVPPAAPVLGTVVQSLQGQTMGTTWSVRLVTRAGRPLDDVRAAIERQLDLVIAQMSTWEADSDLSLYNRAAPGTWHALPDAFYTVLDCALHVAQASDGAYDPGAGLLVNLWGFGPERRYDQPGFVPPTDAELEHARALCGWQRIALDRETRRVGQPGGLVLDFSAIAKGFAVDLVAQCLEAHGFDSFLVEIGGELRGSGIRPDGQPWWVAIEQPADGQAMAGAMADDYVAALYRRAIATSGDYRRYFMQGATRYAHTIDPRSGRPLARTLASVTVIHTECMLADAWSTALGVLGAEEGLACADRLGLAALFLTREGDALRETQSRSMKEMLQ</sequence>
<dbReference type="EC" id="2.7.1.180" evidence="1 10"/>
<keyword evidence="13" id="KW-1185">Reference proteome</keyword>
<dbReference type="RefSeq" id="WP_188396169.1">
    <property type="nucleotide sequence ID" value="NZ_BMCG01000004.1"/>
</dbReference>
<reference evidence="12" key="1">
    <citation type="journal article" date="2014" name="Int. J. Syst. Evol. Microbiol.">
        <title>Complete genome sequence of Corynebacterium casei LMG S-19264T (=DSM 44701T), isolated from a smear-ripened cheese.</title>
        <authorList>
            <consortium name="US DOE Joint Genome Institute (JGI-PGF)"/>
            <person name="Walter F."/>
            <person name="Albersmeier A."/>
            <person name="Kalinowski J."/>
            <person name="Ruckert C."/>
        </authorList>
    </citation>
    <scope>NUCLEOTIDE SEQUENCE</scope>
    <source>
        <strain evidence="12">CCM 7086</strain>
    </source>
</reference>
<dbReference type="PANTHER" id="PTHR30040:SF2">
    <property type="entry name" value="FAD:PROTEIN FMN TRANSFERASE"/>
    <property type="match status" value="1"/>
</dbReference>
<comment type="cofactor">
    <cofactor evidence="11">
        <name>Mg(2+)</name>
        <dbReference type="ChEBI" id="CHEBI:18420"/>
    </cofactor>
    <cofactor evidence="11">
        <name>Mn(2+)</name>
        <dbReference type="ChEBI" id="CHEBI:29035"/>
    </cofactor>
    <text evidence="11">Magnesium. Can also use manganese.</text>
</comment>
<evidence type="ECO:0000256" key="6">
    <source>
        <dbReference type="ARBA" id="ARBA00022827"/>
    </source>
</evidence>
<dbReference type="GO" id="GO:0016740">
    <property type="term" value="F:transferase activity"/>
    <property type="evidence" value="ECO:0007669"/>
    <property type="project" value="UniProtKB-UniRule"/>
</dbReference>
<feature type="binding site" evidence="11">
    <location>
        <position position="174"/>
    </location>
    <ligand>
        <name>Mg(2+)</name>
        <dbReference type="ChEBI" id="CHEBI:18420"/>
    </ligand>
</feature>
<dbReference type="PANTHER" id="PTHR30040">
    <property type="entry name" value="THIAMINE BIOSYNTHESIS LIPOPROTEIN APBE"/>
    <property type="match status" value="1"/>
</dbReference>
<evidence type="ECO:0000256" key="10">
    <source>
        <dbReference type="PIRNR" id="PIRNR006268"/>
    </source>
</evidence>
<evidence type="ECO:0000256" key="9">
    <source>
        <dbReference type="ARBA" id="ARBA00048540"/>
    </source>
</evidence>
<reference evidence="12" key="2">
    <citation type="submission" date="2020-09" db="EMBL/GenBank/DDBJ databases">
        <authorList>
            <person name="Sun Q."/>
            <person name="Sedlacek I."/>
        </authorList>
    </citation>
    <scope>NUCLEOTIDE SEQUENCE</scope>
    <source>
        <strain evidence="12">CCM 7086</strain>
    </source>
</reference>
<evidence type="ECO:0000256" key="1">
    <source>
        <dbReference type="ARBA" id="ARBA00011955"/>
    </source>
</evidence>
<dbReference type="Pfam" id="PF02424">
    <property type="entry name" value="ApbE"/>
    <property type="match status" value="1"/>
</dbReference>
<protein>
    <recommendedName>
        <fullName evidence="2 10">FAD:protein FMN transferase</fullName>
        <ecNumber evidence="1 10">2.7.1.180</ecNumber>
    </recommendedName>
    <alternativeName>
        <fullName evidence="8 10">Flavin transferase</fullName>
    </alternativeName>
</protein>
<organism evidence="12 13">
    <name type="scientific">Oxalicibacterium flavum</name>
    <dbReference type="NCBI Taxonomy" id="179467"/>
    <lineage>
        <taxon>Bacteria</taxon>
        <taxon>Pseudomonadati</taxon>
        <taxon>Pseudomonadota</taxon>
        <taxon>Betaproteobacteria</taxon>
        <taxon>Burkholderiales</taxon>
        <taxon>Oxalobacteraceae</taxon>
        <taxon>Oxalicibacterium</taxon>
    </lineage>
</organism>
<evidence type="ECO:0000256" key="7">
    <source>
        <dbReference type="ARBA" id="ARBA00022842"/>
    </source>
</evidence>
<dbReference type="SUPFAM" id="SSF143631">
    <property type="entry name" value="ApbE-like"/>
    <property type="match status" value="1"/>
</dbReference>